<dbReference type="CDD" id="cd02062">
    <property type="entry name" value="Nitro_FMN_reductase"/>
    <property type="match status" value="1"/>
</dbReference>
<accession>A0A4P7W3A8</accession>
<dbReference type="RefSeq" id="WP_136415597.1">
    <property type="nucleotide sequence ID" value="NZ_CP039396.1"/>
</dbReference>
<dbReference type="PANTHER" id="PTHR43673">
    <property type="entry name" value="NAD(P)H NITROREDUCTASE YDGI-RELATED"/>
    <property type="match status" value="1"/>
</dbReference>
<keyword evidence="2" id="KW-0560">Oxidoreductase</keyword>
<dbReference type="InterPro" id="IPR029479">
    <property type="entry name" value="Nitroreductase"/>
</dbReference>
<dbReference type="Proteomes" id="UP000297149">
    <property type="component" value="Chromosome"/>
</dbReference>
<dbReference type="KEGG" id="ddb:E7747_09485"/>
<dbReference type="Pfam" id="PF00881">
    <property type="entry name" value="Nitroreductase"/>
    <property type="match status" value="2"/>
</dbReference>
<organism evidence="4 5">
    <name type="scientific">Duncaniella dubosii</name>
    <dbReference type="NCBI Taxonomy" id="2518971"/>
    <lineage>
        <taxon>Bacteria</taxon>
        <taxon>Pseudomonadati</taxon>
        <taxon>Bacteroidota</taxon>
        <taxon>Bacteroidia</taxon>
        <taxon>Bacteroidales</taxon>
        <taxon>Muribaculaceae</taxon>
        <taxon>Duncaniella</taxon>
    </lineage>
</organism>
<comment type="similarity">
    <text evidence="1">Belongs to the nitroreductase family.</text>
</comment>
<dbReference type="EMBL" id="CP039396">
    <property type="protein sequence ID" value="QCD42489.1"/>
    <property type="molecule type" value="Genomic_DNA"/>
</dbReference>
<feature type="domain" description="Nitroreductase" evidence="3">
    <location>
        <begin position="14"/>
        <end position="72"/>
    </location>
</feature>
<protein>
    <submittedName>
        <fullName evidence="4">Nitroreductase family protein</fullName>
    </submittedName>
</protein>
<evidence type="ECO:0000313" key="4">
    <source>
        <dbReference type="EMBL" id="QCD42489.1"/>
    </source>
</evidence>
<evidence type="ECO:0000256" key="2">
    <source>
        <dbReference type="ARBA" id="ARBA00023002"/>
    </source>
</evidence>
<evidence type="ECO:0000313" key="5">
    <source>
        <dbReference type="Proteomes" id="UP000297149"/>
    </source>
</evidence>
<dbReference type="PANTHER" id="PTHR43673:SF10">
    <property type="entry name" value="NADH DEHYDROGENASE_NAD(P)H NITROREDUCTASE XCC3605-RELATED"/>
    <property type="match status" value="1"/>
</dbReference>
<dbReference type="AlphaFoldDB" id="A0A4P7W3A8"/>
<feature type="domain" description="Nitroreductase" evidence="3">
    <location>
        <begin position="112"/>
        <end position="157"/>
    </location>
</feature>
<dbReference type="InterPro" id="IPR000415">
    <property type="entry name" value="Nitroreductase-like"/>
</dbReference>
<proteinExistence type="inferred from homology"/>
<keyword evidence="5" id="KW-1185">Reference proteome</keyword>
<dbReference type="Gene3D" id="3.40.109.10">
    <property type="entry name" value="NADH Oxidase"/>
    <property type="match status" value="1"/>
</dbReference>
<dbReference type="InterPro" id="IPR023312">
    <property type="entry name" value="Put_nitroreductase_C_bac"/>
</dbReference>
<gene>
    <name evidence="4" type="ORF">E7747_09485</name>
</gene>
<reference evidence="5" key="1">
    <citation type="submission" date="2019-02" db="EMBL/GenBank/DDBJ databases">
        <title>Isolation and identification of novel species under the genus Muribaculum.</title>
        <authorList>
            <person name="Miyake S."/>
            <person name="Ding Y."/>
            <person name="Low A."/>
            <person name="Soh M."/>
            <person name="Seedorf H."/>
        </authorList>
    </citation>
    <scope>NUCLEOTIDE SEQUENCE [LARGE SCALE GENOMIC DNA]</scope>
    <source>
        <strain evidence="5">H5</strain>
    </source>
</reference>
<dbReference type="SUPFAM" id="SSF55469">
    <property type="entry name" value="FMN-dependent nitroreductase-like"/>
    <property type="match status" value="1"/>
</dbReference>
<name>A0A4P7W3A8_9BACT</name>
<evidence type="ECO:0000259" key="3">
    <source>
        <dbReference type="Pfam" id="PF00881"/>
    </source>
</evidence>
<evidence type="ECO:0000256" key="1">
    <source>
        <dbReference type="ARBA" id="ARBA00007118"/>
    </source>
</evidence>
<dbReference type="GO" id="GO:0016491">
    <property type="term" value="F:oxidoreductase activity"/>
    <property type="evidence" value="ECO:0007669"/>
    <property type="project" value="UniProtKB-KW"/>
</dbReference>
<sequence length="199" mass="22288">MDKLTLESLRELLKSNRSYRRFDGSKAISESTLRELVGLTRYCSSARNLQPLRYRTVTSAEEREAIFPALKWAGYLSDWDGPAPTERPGAYLVQCLDTSLTANCLCDDGLQLEAITLGAAVLGIHCCIIKAFNIQEIISTLHLPEQYKPLYVLALGYPAEKVVLTDTDGTHDADIRYYRTPDSTHVVPKRPAEELIINL</sequence>
<dbReference type="Gene3D" id="2.20.180.10">
    <property type="entry name" value="putative fmn-dependent nitroreductase like domains"/>
    <property type="match status" value="1"/>
</dbReference>